<dbReference type="AlphaFoldDB" id="A0ABD2YE60"/>
<reference evidence="1 2" key="1">
    <citation type="submission" date="2024-11" db="EMBL/GenBank/DDBJ databases">
        <title>A near-complete genome assembly of Cinchona calisaya.</title>
        <authorList>
            <person name="Lian D.C."/>
            <person name="Zhao X.W."/>
            <person name="Wei L."/>
        </authorList>
    </citation>
    <scope>NUCLEOTIDE SEQUENCE [LARGE SCALE GENOMIC DNA]</scope>
    <source>
        <tissue evidence="1">Nenye</tissue>
    </source>
</reference>
<accession>A0ABD2YE60</accession>
<sequence length="118" mass="13165">MAPQPDLVDIGIEGFALIDQYFGRKSRAHHIPPPPPPTTNFQLCNHRYQPQEPCTGYPPKESKPVRVTKAAGAAFAPEAATTTRVISSYVHYEAAVAKSLENMVVKEYYQRPSFLYSN</sequence>
<protein>
    <submittedName>
        <fullName evidence="1">Uncharacterized protein</fullName>
    </submittedName>
</protein>
<organism evidence="1 2">
    <name type="scientific">Cinchona calisaya</name>
    <dbReference type="NCBI Taxonomy" id="153742"/>
    <lineage>
        <taxon>Eukaryota</taxon>
        <taxon>Viridiplantae</taxon>
        <taxon>Streptophyta</taxon>
        <taxon>Embryophyta</taxon>
        <taxon>Tracheophyta</taxon>
        <taxon>Spermatophyta</taxon>
        <taxon>Magnoliopsida</taxon>
        <taxon>eudicotyledons</taxon>
        <taxon>Gunneridae</taxon>
        <taxon>Pentapetalae</taxon>
        <taxon>asterids</taxon>
        <taxon>lamiids</taxon>
        <taxon>Gentianales</taxon>
        <taxon>Rubiaceae</taxon>
        <taxon>Cinchonoideae</taxon>
        <taxon>Cinchoneae</taxon>
        <taxon>Cinchona</taxon>
    </lineage>
</organism>
<dbReference type="EMBL" id="JBJUIK010000013">
    <property type="protein sequence ID" value="KAL3505692.1"/>
    <property type="molecule type" value="Genomic_DNA"/>
</dbReference>
<proteinExistence type="predicted"/>
<name>A0ABD2YE60_9GENT</name>
<comment type="caution">
    <text evidence="1">The sequence shown here is derived from an EMBL/GenBank/DDBJ whole genome shotgun (WGS) entry which is preliminary data.</text>
</comment>
<evidence type="ECO:0000313" key="1">
    <source>
        <dbReference type="EMBL" id="KAL3505692.1"/>
    </source>
</evidence>
<dbReference type="Proteomes" id="UP001630127">
    <property type="component" value="Unassembled WGS sequence"/>
</dbReference>
<keyword evidence="2" id="KW-1185">Reference proteome</keyword>
<evidence type="ECO:0000313" key="2">
    <source>
        <dbReference type="Proteomes" id="UP001630127"/>
    </source>
</evidence>
<gene>
    <name evidence="1" type="ORF">ACH5RR_031074</name>
</gene>